<gene>
    <name evidence="6" type="ORF">DF3PA_120020</name>
</gene>
<dbReference type="AlphaFoldDB" id="A0A564WBS1"/>
<feature type="domain" description="AMP-binding enzyme C-terminal" evidence="5">
    <location>
        <begin position="440"/>
        <end position="513"/>
    </location>
</feature>
<accession>A0A564WBS1</accession>
<keyword evidence="7" id="KW-1185">Reference proteome</keyword>
<keyword evidence="3" id="KW-0472">Membrane</keyword>
<dbReference type="GO" id="GO:0044550">
    <property type="term" value="P:secondary metabolite biosynthetic process"/>
    <property type="evidence" value="ECO:0007669"/>
    <property type="project" value="TreeGrafter"/>
</dbReference>
<dbReference type="InterPro" id="IPR025110">
    <property type="entry name" value="AMP-bd_C"/>
</dbReference>
<dbReference type="Gene3D" id="3.30.300.30">
    <property type="match status" value="1"/>
</dbReference>
<organism evidence="6 7">
    <name type="scientific">Candidatus Defluviicoccus seviourii</name>
    <dbReference type="NCBI Taxonomy" id="2565273"/>
    <lineage>
        <taxon>Bacteria</taxon>
        <taxon>Pseudomonadati</taxon>
        <taxon>Pseudomonadota</taxon>
        <taxon>Alphaproteobacteria</taxon>
        <taxon>Rhodospirillales</taxon>
        <taxon>Rhodospirillaceae</taxon>
        <taxon>Defluviicoccus</taxon>
    </lineage>
</organism>
<evidence type="ECO:0000313" key="6">
    <source>
        <dbReference type="EMBL" id="VUX45418.1"/>
    </source>
</evidence>
<keyword evidence="1 6" id="KW-0436">Ligase</keyword>
<dbReference type="Proteomes" id="UP000326641">
    <property type="component" value="Unassembled WGS sequence"/>
</dbReference>
<keyword evidence="3" id="KW-1133">Transmembrane helix</keyword>
<evidence type="ECO:0000259" key="5">
    <source>
        <dbReference type="Pfam" id="PF13193"/>
    </source>
</evidence>
<dbReference type="GO" id="GO:0016878">
    <property type="term" value="F:acid-thiol ligase activity"/>
    <property type="evidence" value="ECO:0007669"/>
    <property type="project" value="TreeGrafter"/>
</dbReference>
<dbReference type="PANTHER" id="PTHR43352">
    <property type="entry name" value="ACETYL-COA SYNTHETASE"/>
    <property type="match status" value="1"/>
</dbReference>
<dbReference type="Pfam" id="PF13193">
    <property type="entry name" value="AMP-binding_C"/>
    <property type="match status" value="1"/>
</dbReference>
<feature type="region of interest" description="Disordered" evidence="2">
    <location>
        <begin position="323"/>
        <end position="354"/>
    </location>
</feature>
<dbReference type="InterPro" id="IPR045851">
    <property type="entry name" value="AMP-bd_C_sf"/>
</dbReference>
<evidence type="ECO:0000259" key="4">
    <source>
        <dbReference type="Pfam" id="PF00501"/>
    </source>
</evidence>
<dbReference type="Gene3D" id="3.40.50.12780">
    <property type="entry name" value="N-terminal domain of ligase-like"/>
    <property type="match status" value="1"/>
</dbReference>
<keyword evidence="3" id="KW-0812">Transmembrane</keyword>
<dbReference type="InterPro" id="IPR000873">
    <property type="entry name" value="AMP-dep_synth/lig_dom"/>
</dbReference>
<feature type="transmembrane region" description="Helical" evidence="3">
    <location>
        <begin position="80"/>
        <end position="97"/>
    </location>
</feature>
<feature type="compositionally biased region" description="Low complexity" evidence="2">
    <location>
        <begin position="329"/>
        <end position="340"/>
    </location>
</feature>
<dbReference type="Pfam" id="PF00501">
    <property type="entry name" value="AMP-binding"/>
    <property type="match status" value="1"/>
</dbReference>
<feature type="domain" description="AMP-dependent synthetase/ligase" evidence="4">
    <location>
        <begin position="22"/>
        <end position="348"/>
    </location>
</feature>
<dbReference type="InterPro" id="IPR042099">
    <property type="entry name" value="ANL_N_sf"/>
</dbReference>
<name>A0A564WBS1_9PROT</name>
<dbReference type="EMBL" id="UXAT02000004">
    <property type="protein sequence ID" value="VUX45418.1"/>
    <property type="molecule type" value="Genomic_DNA"/>
</dbReference>
<evidence type="ECO:0000256" key="3">
    <source>
        <dbReference type="SAM" id="Phobius"/>
    </source>
</evidence>
<evidence type="ECO:0000313" key="7">
    <source>
        <dbReference type="Proteomes" id="UP000326641"/>
    </source>
</evidence>
<sequence length="534" mass="57730">MNTQTLLPPPPPRLNIARYCIAAQAAAHPDKTALIVAGSGAPQRLSYGALDLAVRRLAGGLRRLGLPHGARLMVRMDNDVPYILTFFAALAAGLVPLPSAAALTSEEAEFLLADSEAAAIALSDDLALTHSPPASVQVLTEEEIKRLAANAEPADYADTLADDPAFLIYTSGTVGRPKGVLHGHRVAWGRRPMYQGWYGITGDDVVLHAGAFNWTYTLGVGLIDPWANGATAVLYNGPADPAVWPQLIERFGVTIFATVPSLYRRILKYASFHRDSLKTLRHGLTAGEALPPAVLEAWQAATGTPLYEALGMSEISTYISTGPGMEAKPGSPGRPQPGRRVAILDPGDADDDEADEAPAAVMQPVRELPACAIGLLAVHRSDPGLMLGYWRRPEEEALVYRGEWFCGGDLASIDADGYVWFHGRHDDILNPMGYRLSPLEIEGVLAHHPMVHEVAVGELAAGEGVHILAAFVVPHGAGDERQLLDWSKDHLATYKQPRMVVFVDHLPRTRNGKLLRRELPRQIEDVQPPSLRDD</sequence>
<comment type="caution">
    <text evidence="6">The sequence shown here is derived from an EMBL/GenBank/DDBJ whole genome shotgun (WGS) entry which is preliminary data.</text>
</comment>
<dbReference type="SUPFAM" id="SSF56801">
    <property type="entry name" value="Acetyl-CoA synthetase-like"/>
    <property type="match status" value="1"/>
</dbReference>
<proteinExistence type="predicted"/>
<evidence type="ECO:0000256" key="2">
    <source>
        <dbReference type="SAM" id="MobiDB-lite"/>
    </source>
</evidence>
<dbReference type="PANTHER" id="PTHR43352:SF1">
    <property type="entry name" value="ANTHRANILATE--COA LIGASE"/>
    <property type="match status" value="1"/>
</dbReference>
<protein>
    <submittedName>
        <fullName evidence="6">AMP-dependent synthetase and ligase</fullName>
    </submittedName>
</protein>
<reference evidence="6" key="1">
    <citation type="submission" date="2018-11" db="EMBL/GenBank/DDBJ databases">
        <authorList>
            <person name="Onetto C."/>
        </authorList>
    </citation>
    <scope>NUCLEOTIDE SEQUENCE [LARGE SCALE GENOMIC DNA]</scope>
</reference>
<evidence type="ECO:0000256" key="1">
    <source>
        <dbReference type="ARBA" id="ARBA00022598"/>
    </source>
</evidence>